<evidence type="ECO:0000256" key="3">
    <source>
        <dbReference type="ARBA" id="ARBA00022676"/>
    </source>
</evidence>
<dbReference type="EMBL" id="SRKY01000002">
    <property type="protein sequence ID" value="THH36732.1"/>
    <property type="molecule type" value="Genomic_DNA"/>
</dbReference>
<evidence type="ECO:0000256" key="6">
    <source>
        <dbReference type="ARBA" id="ARBA00022989"/>
    </source>
</evidence>
<evidence type="ECO:0000313" key="9">
    <source>
        <dbReference type="EMBL" id="THH36732.1"/>
    </source>
</evidence>
<comment type="caution">
    <text evidence="9">The sequence shown here is derived from an EMBL/GenBank/DDBJ whole genome shotgun (WGS) entry which is preliminary data.</text>
</comment>
<reference evidence="9 10" key="1">
    <citation type="submission" date="2019-04" db="EMBL/GenBank/DDBJ databases">
        <title>Shimia ponticola sp. nov., isolated from seawater.</title>
        <authorList>
            <person name="Kim Y.-O."/>
            <person name="Yoon J.-H."/>
        </authorList>
    </citation>
    <scope>NUCLEOTIDE SEQUENCE [LARGE SCALE GENOMIC DNA]</scope>
    <source>
        <strain evidence="9 10">MYP11</strain>
    </source>
</reference>
<evidence type="ECO:0000256" key="8">
    <source>
        <dbReference type="ARBA" id="ARBA00023180"/>
    </source>
</evidence>
<proteinExistence type="predicted"/>
<evidence type="ECO:0000256" key="1">
    <source>
        <dbReference type="ARBA" id="ARBA00004167"/>
    </source>
</evidence>
<keyword evidence="10" id="KW-1185">Reference proteome</keyword>
<evidence type="ECO:0000256" key="4">
    <source>
        <dbReference type="ARBA" id="ARBA00022679"/>
    </source>
</evidence>
<dbReference type="InterPro" id="IPR038578">
    <property type="entry name" value="GT29-like_sf"/>
</dbReference>
<dbReference type="InterPro" id="IPR001675">
    <property type="entry name" value="Glyco_trans_29"/>
</dbReference>
<dbReference type="OrthoDB" id="5614897at2"/>
<keyword evidence="6" id="KW-1133">Transmembrane helix</keyword>
<evidence type="ECO:0000313" key="10">
    <source>
        <dbReference type="Proteomes" id="UP000306602"/>
    </source>
</evidence>
<dbReference type="Proteomes" id="UP000306602">
    <property type="component" value="Unassembled WGS sequence"/>
</dbReference>
<dbReference type="GO" id="GO:0016020">
    <property type="term" value="C:membrane"/>
    <property type="evidence" value="ECO:0007669"/>
    <property type="project" value="UniProtKB-SubCell"/>
</dbReference>
<keyword evidence="4" id="KW-0808">Transferase</keyword>
<evidence type="ECO:0000256" key="2">
    <source>
        <dbReference type="ARBA" id="ARBA00004308"/>
    </source>
</evidence>
<evidence type="ECO:0000256" key="7">
    <source>
        <dbReference type="ARBA" id="ARBA00023136"/>
    </source>
</evidence>
<dbReference type="RefSeq" id="WP_136462332.1">
    <property type="nucleotide sequence ID" value="NZ_SRKY01000002.1"/>
</dbReference>
<dbReference type="AlphaFoldDB" id="A0A4S4NBG5"/>
<dbReference type="Gene3D" id="3.90.1480.20">
    <property type="entry name" value="Glycosyl transferase family 29"/>
    <property type="match status" value="1"/>
</dbReference>
<keyword evidence="3" id="KW-0328">Glycosyltransferase</keyword>
<protein>
    <recommendedName>
        <fullName evidence="11">Glycosyltransferase family 29 protein</fullName>
    </recommendedName>
</protein>
<dbReference type="Pfam" id="PF00777">
    <property type="entry name" value="Glyco_transf_29"/>
    <property type="match status" value="1"/>
</dbReference>
<name>A0A4S4NBG5_9RHOB</name>
<evidence type="ECO:0000256" key="5">
    <source>
        <dbReference type="ARBA" id="ARBA00022692"/>
    </source>
</evidence>
<gene>
    <name evidence="9" type="ORF">E4Z66_07230</name>
</gene>
<organism evidence="9 10">
    <name type="scientific">Aliishimia ponticola</name>
    <dbReference type="NCBI Taxonomy" id="2499833"/>
    <lineage>
        <taxon>Bacteria</taxon>
        <taxon>Pseudomonadati</taxon>
        <taxon>Pseudomonadota</taxon>
        <taxon>Alphaproteobacteria</taxon>
        <taxon>Rhodobacterales</taxon>
        <taxon>Paracoccaceae</taxon>
        <taxon>Aliishimia</taxon>
    </lineage>
</organism>
<keyword evidence="8" id="KW-0325">Glycoprotein</keyword>
<keyword evidence="7" id="KW-0472">Membrane</keyword>
<sequence>MNWAKVIAWPRRYLWLAPRGWAIKLQSGSNARMASLIAGKRVAIVGNARSLFHKEQGSEIDGFDVIIRLNKGFVVDTASQGSRTDMVGLTPELSETEVIQKFDPDYFLMLIPKMRHYLFFGADNVARTLFYPFKWWLADRNLIGRRPSSGFMAISWLIRLEQAEEIALFGFDFGKTATYYNPEGYKTPHDFDREGEIVRGWADEGLLDIR</sequence>
<dbReference type="GO" id="GO:0008373">
    <property type="term" value="F:sialyltransferase activity"/>
    <property type="evidence" value="ECO:0007669"/>
    <property type="project" value="InterPro"/>
</dbReference>
<accession>A0A4S4NBG5</accession>
<comment type="subcellular location">
    <subcellularLocation>
        <location evidence="2">Endomembrane system</location>
    </subcellularLocation>
    <subcellularLocation>
        <location evidence="1">Membrane</location>
        <topology evidence="1">Single-pass membrane protein</topology>
    </subcellularLocation>
</comment>
<dbReference type="GO" id="GO:0012505">
    <property type="term" value="C:endomembrane system"/>
    <property type="evidence" value="ECO:0007669"/>
    <property type="project" value="UniProtKB-SubCell"/>
</dbReference>
<evidence type="ECO:0008006" key="11">
    <source>
        <dbReference type="Google" id="ProtNLM"/>
    </source>
</evidence>
<keyword evidence="5" id="KW-0812">Transmembrane</keyword>